<keyword evidence="2" id="KW-1185">Reference proteome</keyword>
<geneLocation type="plasmid" evidence="2">
    <name>pDeide2</name>
</geneLocation>
<gene>
    <name evidence="1" type="ordered locus">Deide_2p00680</name>
</gene>
<dbReference type="Proteomes" id="UP000002208">
    <property type="component" value="Plasmid 2"/>
</dbReference>
<dbReference type="AlphaFoldDB" id="C1D2T9"/>
<dbReference type="HOGENOM" id="CLU_128653_0_0_0"/>
<name>C1D2T9_DEIDV</name>
<dbReference type="EMBL" id="CP001116">
    <property type="protein sequence ID" value="ACO47728.2"/>
    <property type="molecule type" value="Genomic_DNA"/>
</dbReference>
<proteinExistence type="predicted"/>
<organism evidence="1 2">
    <name type="scientific">Deinococcus deserti (strain DSM 17065 / CIP 109153 / LMG 22923 / VCD115)</name>
    <dbReference type="NCBI Taxonomy" id="546414"/>
    <lineage>
        <taxon>Bacteria</taxon>
        <taxon>Thermotogati</taxon>
        <taxon>Deinococcota</taxon>
        <taxon>Deinococci</taxon>
        <taxon>Deinococcales</taxon>
        <taxon>Deinococcaceae</taxon>
        <taxon>Deinococcus</taxon>
    </lineage>
</organism>
<dbReference type="KEGG" id="ddr:Deide_2p00680"/>
<sequence length="179" mass="18246">MTLHAVRPPSPAACLRLGGLSRCLTSGRSFSRALRTGLLTLTLTVTGQAAADTITISGNLNVTFNALGTGTGTGTVSGTSALSYTTVGLVTTVGATRRAVTVRLLEALPAGVSGNVSFTPDTGNGTSTGTLTLSTTAQVLVDLISNDVSQSAKALNYTFSTTKGFTDVTLKIEYVLIDL</sequence>
<evidence type="ECO:0000313" key="2">
    <source>
        <dbReference type="Proteomes" id="UP000002208"/>
    </source>
</evidence>
<protein>
    <submittedName>
        <fullName evidence="1">Uncharacterized protein</fullName>
    </submittedName>
</protein>
<reference evidence="1 2" key="1">
    <citation type="journal article" date="2009" name="PLoS Genet.">
        <title>Alliance of proteomics and genomics to unravel the specificities of Sahara bacterium Deinococcus deserti.</title>
        <authorList>
            <person name="de Groot A."/>
            <person name="Dulermo R."/>
            <person name="Ortet P."/>
            <person name="Blanchard L."/>
            <person name="Guerin P."/>
            <person name="Fernandez B."/>
            <person name="Vacherie B."/>
            <person name="Dossat C."/>
            <person name="Jolivet E."/>
            <person name="Siguier P."/>
            <person name="Chandler M."/>
            <person name="Barakat M."/>
            <person name="Dedieu A."/>
            <person name="Barbe V."/>
            <person name="Heulin T."/>
            <person name="Sommer S."/>
            <person name="Achouak W."/>
            <person name="Armengaud J."/>
        </authorList>
    </citation>
    <scope>NUCLEOTIDE SEQUENCE [LARGE SCALE GENOMIC DNA]</scope>
    <source>
        <strain evidence="2">DSM 17065 / CIP 109153 / LMG 22923 / VCD115</strain>
        <plasmid evidence="2">pDeide2</plasmid>
    </source>
</reference>
<accession>C1D2T9</accession>
<keyword evidence="1" id="KW-0614">Plasmid</keyword>
<evidence type="ECO:0000313" key="1">
    <source>
        <dbReference type="EMBL" id="ACO47728.2"/>
    </source>
</evidence>